<sequence length="459" mass="51763">MPSIFINPTPLLSGVEPPSLSDRINIATRSLHTQLNRLILLRLPLALPPTSTNPSKYISGLLYIAPIYITFESLWQSILDEPCEAEEAQQSLHKIWAAERPKLEPATSDPFFVRKPCSRTHCLLSDLQLPGLPRAERLRTDIRVLTSTSAYKVQEQLAEVSKHGKLAEFLAHTKKSVEANPHVLMAYAWVLYMALFSGGRHLRAELKKAGGIGPNFWDRKPSPVRPYSITQESSRRQNSRSSPTDPTSDDPMRKPRSRSRSESTASGMVPGMQFFNFIGDEDGEDIKREFKCRFAEAETHLLPTEKEDIVLEAQHLFSFMLSLISDLDTIMGTKDEDLLTERLLEKSRPVFASRDSVAVTHERLSRSREAEKEEHELSPQSGFLEVLVGQPAKLIQFRGWQLVTRPLGRRFSRDRPTGSVSFHPGLETKGRAFLMEHYLAMLVVLVSVCIAGGAWYFVS</sequence>
<keyword evidence="1" id="KW-0349">Heme</keyword>
<dbReference type="GO" id="GO:0004392">
    <property type="term" value="F:heme oxygenase (decyclizing) activity"/>
    <property type="evidence" value="ECO:0007669"/>
    <property type="project" value="InterPro"/>
</dbReference>
<accession>A0A1L7WX94</accession>
<evidence type="ECO:0000256" key="2">
    <source>
        <dbReference type="ARBA" id="ARBA00022723"/>
    </source>
</evidence>
<dbReference type="PANTHER" id="PTHR10720">
    <property type="entry name" value="HEME OXYGENASE"/>
    <property type="match status" value="1"/>
</dbReference>
<proteinExistence type="predicted"/>
<dbReference type="EMBL" id="FJOG01000009">
    <property type="protein sequence ID" value="CZR57386.1"/>
    <property type="molecule type" value="Genomic_DNA"/>
</dbReference>
<keyword evidence="6" id="KW-0575">Peroxidase</keyword>
<protein>
    <submittedName>
        <fullName evidence="6">Related to HMX1 ER localized, heme-binding peroxidase involved in the degradation of heme</fullName>
    </submittedName>
</protein>
<feature type="region of interest" description="Disordered" evidence="4">
    <location>
        <begin position="215"/>
        <end position="267"/>
    </location>
</feature>
<dbReference type="CDD" id="cd19165">
    <property type="entry name" value="HemeO"/>
    <property type="match status" value="1"/>
</dbReference>
<dbReference type="Pfam" id="PF01126">
    <property type="entry name" value="Heme_oxygenase"/>
    <property type="match status" value="1"/>
</dbReference>
<dbReference type="InterPro" id="IPR016053">
    <property type="entry name" value="Haem_Oase-like"/>
</dbReference>
<keyword evidence="6" id="KW-0560">Oxidoreductase</keyword>
<keyword evidence="5" id="KW-0472">Membrane</keyword>
<keyword evidence="5" id="KW-1133">Transmembrane helix</keyword>
<evidence type="ECO:0000256" key="3">
    <source>
        <dbReference type="ARBA" id="ARBA00023004"/>
    </source>
</evidence>
<name>A0A1L7WX94_9HELO</name>
<evidence type="ECO:0000256" key="5">
    <source>
        <dbReference type="SAM" id="Phobius"/>
    </source>
</evidence>
<dbReference type="InterPro" id="IPR016084">
    <property type="entry name" value="Haem_Oase-like_multi-hlx"/>
</dbReference>
<dbReference type="Gene3D" id="1.20.910.10">
    <property type="entry name" value="Heme oxygenase-like"/>
    <property type="match status" value="1"/>
</dbReference>
<reference evidence="6 7" key="1">
    <citation type="submission" date="2016-03" db="EMBL/GenBank/DDBJ databases">
        <authorList>
            <person name="Ploux O."/>
        </authorList>
    </citation>
    <scope>NUCLEOTIDE SEQUENCE [LARGE SCALE GENOMIC DNA]</scope>
    <source>
        <strain evidence="6 7">UAMH 11012</strain>
    </source>
</reference>
<dbReference type="STRING" id="576137.A0A1L7WX94"/>
<dbReference type="Proteomes" id="UP000184330">
    <property type="component" value="Unassembled WGS sequence"/>
</dbReference>
<dbReference type="OrthoDB" id="652091at2759"/>
<keyword evidence="7" id="KW-1185">Reference proteome</keyword>
<dbReference type="GO" id="GO:0004601">
    <property type="term" value="F:peroxidase activity"/>
    <property type="evidence" value="ECO:0007669"/>
    <property type="project" value="UniProtKB-KW"/>
</dbReference>
<dbReference type="GO" id="GO:0006788">
    <property type="term" value="P:heme oxidation"/>
    <property type="evidence" value="ECO:0007669"/>
    <property type="project" value="InterPro"/>
</dbReference>
<gene>
    <name evidence="6" type="ORF">PAC_07275</name>
</gene>
<dbReference type="PANTHER" id="PTHR10720:SF0">
    <property type="entry name" value="HEME OXYGENASE"/>
    <property type="match status" value="1"/>
</dbReference>
<keyword evidence="3" id="KW-0408">Iron</keyword>
<dbReference type="SUPFAM" id="SSF48613">
    <property type="entry name" value="Heme oxygenase-like"/>
    <property type="match status" value="1"/>
</dbReference>
<dbReference type="AlphaFoldDB" id="A0A1L7WX94"/>
<keyword evidence="5" id="KW-0812">Transmembrane</keyword>
<dbReference type="InterPro" id="IPR002051">
    <property type="entry name" value="Haem_Oase"/>
</dbReference>
<feature type="transmembrane region" description="Helical" evidence="5">
    <location>
        <begin position="438"/>
        <end position="458"/>
    </location>
</feature>
<evidence type="ECO:0000256" key="4">
    <source>
        <dbReference type="SAM" id="MobiDB-lite"/>
    </source>
</evidence>
<keyword evidence="2" id="KW-0479">Metal-binding</keyword>
<evidence type="ECO:0000313" key="7">
    <source>
        <dbReference type="Proteomes" id="UP000184330"/>
    </source>
</evidence>
<evidence type="ECO:0000256" key="1">
    <source>
        <dbReference type="ARBA" id="ARBA00022617"/>
    </source>
</evidence>
<dbReference type="GO" id="GO:0046872">
    <property type="term" value="F:metal ion binding"/>
    <property type="evidence" value="ECO:0007669"/>
    <property type="project" value="UniProtKB-KW"/>
</dbReference>
<evidence type="ECO:0000313" key="6">
    <source>
        <dbReference type="EMBL" id="CZR57386.1"/>
    </source>
</evidence>
<organism evidence="6 7">
    <name type="scientific">Phialocephala subalpina</name>
    <dbReference type="NCBI Taxonomy" id="576137"/>
    <lineage>
        <taxon>Eukaryota</taxon>
        <taxon>Fungi</taxon>
        <taxon>Dikarya</taxon>
        <taxon>Ascomycota</taxon>
        <taxon>Pezizomycotina</taxon>
        <taxon>Leotiomycetes</taxon>
        <taxon>Helotiales</taxon>
        <taxon>Mollisiaceae</taxon>
        <taxon>Phialocephala</taxon>
        <taxon>Phialocephala fortinii species complex</taxon>
    </lineage>
</organism>